<evidence type="ECO:0000256" key="14">
    <source>
        <dbReference type="SAM" id="MobiDB-lite"/>
    </source>
</evidence>
<keyword evidence="4" id="KW-0109">Calcium transport</keyword>
<evidence type="ECO:0000256" key="3">
    <source>
        <dbReference type="ARBA" id="ARBA00022553"/>
    </source>
</evidence>
<dbReference type="InterPro" id="IPR002048">
    <property type="entry name" value="EF_hand_dom"/>
</dbReference>
<evidence type="ECO:0000256" key="9">
    <source>
        <dbReference type="ARBA" id="ARBA00022989"/>
    </source>
</evidence>
<evidence type="ECO:0000313" key="17">
    <source>
        <dbReference type="EMBL" id="CAE7410266.1"/>
    </source>
</evidence>
<dbReference type="Proteomes" id="UP000604046">
    <property type="component" value="Unassembled WGS sequence"/>
</dbReference>
<name>A0A812QZ18_9DINO</name>
<feature type="compositionally biased region" description="Polar residues" evidence="14">
    <location>
        <begin position="72"/>
        <end position="83"/>
    </location>
</feature>
<gene>
    <name evidence="17" type="ORF">SNAT2548_LOCUS22311</name>
</gene>
<dbReference type="AlphaFoldDB" id="A0A812QZ18"/>
<evidence type="ECO:0000313" key="18">
    <source>
        <dbReference type="Proteomes" id="UP000604046"/>
    </source>
</evidence>
<dbReference type="SUPFAM" id="SSF81324">
    <property type="entry name" value="Voltage-gated potassium channels"/>
    <property type="match status" value="1"/>
</dbReference>
<evidence type="ECO:0000256" key="13">
    <source>
        <dbReference type="ARBA" id="ARBA00023303"/>
    </source>
</evidence>
<dbReference type="OrthoDB" id="437390at2759"/>
<keyword evidence="11 15" id="KW-0472">Membrane</keyword>
<evidence type="ECO:0000256" key="15">
    <source>
        <dbReference type="SAM" id="Phobius"/>
    </source>
</evidence>
<evidence type="ECO:0000256" key="12">
    <source>
        <dbReference type="ARBA" id="ARBA00023180"/>
    </source>
</evidence>
<keyword evidence="10" id="KW-0406">Ion transport</keyword>
<feature type="transmembrane region" description="Helical" evidence="15">
    <location>
        <begin position="486"/>
        <end position="513"/>
    </location>
</feature>
<dbReference type="InterPro" id="IPR005821">
    <property type="entry name" value="Ion_trans_dom"/>
</dbReference>
<dbReference type="PANTHER" id="PTHR45628:SF7">
    <property type="entry name" value="VOLTAGE-DEPENDENT CALCIUM CHANNEL TYPE A SUBUNIT ALPHA-1"/>
    <property type="match status" value="1"/>
</dbReference>
<dbReference type="InterPro" id="IPR050599">
    <property type="entry name" value="VDCC_alpha-1_subunit"/>
</dbReference>
<evidence type="ECO:0000256" key="4">
    <source>
        <dbReference type="ARBA" id="ARBA00022568"/>
    </source>
</evidence>
<dbReference type="EMBL" id="CAJNDS010002284">
    <property type="protein sequence ID" value="CAE7410266.1"/>
    <property type="molecule type" value="Genomic_DNA"/>
</dbReference>
<feature type="domain" description="EF-hand" evidence="16">
    <location>
        <begin position="702"/>
        <end position="730"/>
    </location>
</feature>
<keyword evidence="18" id="KW-1185">Reference proteome</keyword>
<dbReference type="GO" id="GO:0008331">
    <property type="term" value="F:high voltage-gated calcium channel activity"/>
    <property type="evidence" value="ECO:0007669"/>
    <property type="project" value="TreeGrafter"/>
</dbReference>
<dbReference type="PANTHER" id="PTHR45628">
    <property type="entry name" value="VOLTAGE-DEPENDENT CALCIUM CHANNEL TYPE A SUBUNIT ALPHA-1"/>
    <property type="match status" value="1"/>
</dbReference>
<evidence type="ECO:0000259" key="16">
    <source>
        <dbReference type="PROSITE" id="PS50222"/>
    </source>
</evidence>
<reference evidence="17" key="1">
    <citation type="submission" date="2021-02" db="EMBL/GenBank/DDBJ databases">
        <authorList>
            <person name="Dougan E. K."/>
            <person name="Rhodes N."/>
            <person name="Thang M."/>
            <person name="Chan C."/>
        </authorList>
    </citation>
    <scope>NUCLEOTIDE SEQUENCE</scope>
</reference>
<accession>A0A812QZ18</accession>
<keyword evidence="9 15" id="KW-1133">Transmembrane helix</keyword>
<keyword evidence="6 15" id="KW-0812">Transmembrane</keyword>
<keyword evidence="13" id="KW-0407">Ion channel</keyword>
<dbReference type="GO" id="GO:0005509">
    <property type="term" value="F:calcium ion binding"/>
    <property type="evidence" value="ECO:0007669"/>
    <property type="project" value="InterPro"/>
</dbReference>
<dbReference type="Pfam" id="PF00520">
    <property type="entry name" value="Ion_trans"/>
    <property type="match status" value="1"/>
</dbReference>
<evidence type="ECO:0000256" key="7">
    <source>
        <dbReference type="ARBA" id="ARBA00022837"/>
    </source>
</evidence>
<keyword evidence="3" id="KW-0597">Phosphoprotein</keyword>
<keyword evidence="7" id="KW-0106">Calcium</keyword>
<evidence type="ECO:0000256" key="1">
    <source>
        <dbReference type="ARBA" id="ARBA00004141"/>
    </source>
</evidence>
<evidence type="ECO:0000256" key="11">
    <source>
        <dbReference type="ARBA" id="ARBA00023136"/>
    </source>
</evidence>
<dbReference type="InterPro" id="IPR027359">
    <property type="entry name" value="Volt_channel_dom_sf"/>
</dbReference>
<evidence type="ECO:0000256" key="8">
    <source>
        <dbReference type="ARBA" id="ARBA00022882"/>
    </source>
</evidence>
<evidence type="ECO:0000256" key="10">
    <source>
        <dbReference type="ARBA" id="ARBA00023065"/>
    </source>
</evidence>
<feature type="transmembrane region" description="Helical" evidence="15">
    <location>
        <begin position="574"/>
        <end position="597"/>
    </location>
</feature>
<keyword evidence="2" id="KW-0813">Transport</keyword>
<dbReference type="Gene3D" id="1.10.287.70">
    <property type="match status" value="1"/>
</dbReference>
<dbReference type="PROSITE" id="PS50222">
    <property type="entry name" value="EF_HAND_2"/>
    <property type="match status" value="1"/>
</dbReference>
<feature type="region of interest" description="Disordered" evidence="14">
    <location>
        <begin position="785"/>
        <end position="816"/>
    </location>
</feature>
<keyword evidence="5" id="KW-0107">Calcium channel</keyword>
<dbReference type="Gene3D" id="1.20.120.350">
    <property type="entry name" value="Voltage-gated potassium channels. Chain C"/>
    <property type="match status" value="1"/>
</dbReference>
<organism evidence="17 18">
    <name type="scientific">Symbiodinium natans</name>
    <dbReference type="NCBI Taxonomy" id="878477"/>
    <lineage>
        <taxon>Eukaryota</taxon>
        <taxon>Sar</taxon>
        <taxon>Alveolata</taxon>
        <taxon>Dinophyceae</taxon>
        <taxon>Suessiales</taxon>
        <taxon>Symbiodiniaceae</taxon>
        <taxon>Symbiodinium</taxon>
    </lineage>
</organism>
<keyword evidence="12" id="KW-0325">Glycoprotein</keyword>
<evidence type="ECO:0000256" key="2">
    <source>
        <dbReference type="ARBA" id="ARBA00022448"/>
    </source>
</evidence>
<evidence type="ECO:0000256" key="6">
    <source>
        <dbReference type="ARBA" id="ARBA00022692"/>
    </source>
</evidence>
<dbReference type="GO" id="GO:0005891">
    <property type="term" value="C:voltage-gated calcium channel complex"/>
    <property type="evidence" value="ECO:0007669"/>
    <property type="project" value="TreeGrafter"/>
</dbReference>
<proteinExistence type="predicted"/>
<evidence type="ECO:0000256" key="5">
    <source>
        <dbReference type="ARBA" id="ARBA00022673"/>
    </source>
</evidence>
<dbReference type="GO" id="GO:0098703">
    <property type="term" value="P:calcium ion import across plasma membrane"/>
    <property type="evidence" value="ECO:0007669"/>
    <property type="project" value="TreeGrafter"/>
</dbReference>
<comment type="subcellular location">
    <subcellularLocation>
        <location evidence="1">Membrane</location>
        <topology evidence="1">Multi-pass membrane protein</topology>
    </subcellularLocation>
</comment>
<keyword evidence="8" id="KW-0851">Voltage-gated channel</keyword>
<feature type="region of interest" description="Disordered" evidence="14">
    <location>
        <begin position="46"/>
        <end position="92"/>
    </location>
</feature>
<sequence length="816" mass="91353">MEDRDAFLHFLDSSLQVLRKHLASAYDAKHDANRLLNLESELQAVSLPSRAPQRPRSHSKDAKGPEVAPVQSPRSESPAQSEAPSVRFGEQTRIEIEKGETPVFPEASLTELSDFDIGEEDKEDAISHGDSSALLQSDLRDLSQSEQQMIRHRLRVRLGVITKNRLVSGKSLHDSLSALGLTRYTEQEINDLVNHLATFVDLSFEEEEELTWSAGTIQSTIQSTLDPFDLFGLRGFDPAAAKPVWQWPSGTQASLRNQKSTISFHREKSTFSIYKDPSNPDIHVDTSNLVNFNVVPLEALMDVFLAHEGPMHKKIFGPKLLKKFRAVKEILLAGDTNRLVAELTFVRMNDLAVPSEPIHFLLYLEPLIALIIVANGISIGIQTDPKFESWPHWIYVELGFVALLALENLTRLMILGCRDYWCGVEKTWNWFDTVVTSIGIADVTWQLAATDPPDIAGTLMLRCFRLVRLARVVRVFRLRIMSDLRLMVRGLVAGIWTLALAFCLLFAVLYLIAGFASFTIGKDHRMEDLGMSELFYNIPVSMFTAFRCFIGDCNTMTGEPIMLVLAEEFGVSFVMGYVASYMLVAMGIFNVILAVYVDITMKAAKENDAVTAEQYNRESIRIARATRELLKKFAAAYHVFHVMEDHVADLTRLTITDSAVLFTDDEIHDDVAITKELFFLVIQDPAVQALMDELDLPPNRAQLFEVIDSDGSGTLHIQELVQGLLKLRGEVNKGDVVAPLLAARSVQSLVTSLQEDFSRHLRMLEARPFAELDSPPLPCVVGPRLGSMRLPQRPEAADAEEELLPPSPREETPRSV</sequence>
<protein>
    <recommendedName>
        <fullName evidence="16">EF-hand domain-containing protein</fullName>
    </recommendedName>
</protein>
<comment type="caution">
    <text evidence="17">The sequence shown here is derived from an EMBL/GenBank/DDBJ whole genome shotgun (WGS) entry which is preliminary data.</text>
</comment>